<reference evidence="3" key="1">
    <citation type="submission" date="2011-02" db="EMBL/GenBank/DDBJ databases">
        <title>The Genome Sequence of Capsaspora owczarzaki ATCC 30864.</title>
        <authorList>
            <person name="Russ C."/>
            <person name="Cuomo C."/>
            <person name="Burger G."/>
            <person name="Gray M.W."/>
            <person name="Holland P.W.H."/>
            <person name="King N."/>
            <person name="Lang F.B.F."/>
            <person name="Roger A.J."/>
            <person name="Ruiz-Trillo I."/>
            <person name="Young S.K."/>
            <person name="Zeng Q."/>
            <person name="Gargeya S."/>
            <person name="Alvarado L."/>
            <person name="Berlin A."/>
            <person name="Chapman S.B."/>
            <person name="Chen Z."/>
            <person name="Freedman E."/>
            <person name="Gellesch M."/>
            <person name="Goldberg J."/>
            <person name="Griggs A."/>
            <person name="Gujja S."/>
            <person name="Heilman E."/>
            <person name="Heiman D."/>
            <person name="Howarth C."/>
            <person name="Mehta T."/>
            <person name="Neiman D."/>
            <person name="Pearson M."/>
            <person name="Roberts A."/>
            <person name="Saif S."/>
            <person name="Shea T."/>
            <person name="Shenoy N."/>
            <person name="Sisk P."/>
            <person name="Stolte C."/>
            <person name="Sykes S."/>
            <person name="White J."/>
            <person name="Yandava C."/>
            <person name="Haas B."/>
            <person name="Nusbaum C."/>
            <person name="Birren B."/>
        </authorList>
    </citation>
    <scope>NUCLEOTIDE SEQUENCE</scope>
    <source>
        <strain evidence="3">ATCC 30864</strain>
    </source>
</reference>
<dbReference type="AlphaFoldDB" id="A0A0D2UJF1"/>
<feature type="region of interest" description="Disordered" evidence="1">
    <location>
        <begin position="1"/>
        <end position="25"/>
    </location>
</feature>
<dbReference type="EMBL" id="KE346368">
    <property type="protein sequence ID" value="KJE95211.1"/>
    <property type="molecule type" value="Genomic_DNA"/>
</dbReference>
<name>A0A0D2UJF1_CAPO3</name>
<evidence type="ECO:0000313" key="3">
    <source>
        <dbReference type="Proteomes" id="UP000008743"/>
    </source>
</evidence>
<evidence type="ECO:0000256" key="1">
    <source>
        <dbReference type="SAM" id="MobiDB-lite"/>
    </source>
</evidence>
<proteinExistence type="predicted"/>
<gene>
    <name evidence="2" type="ORF">CAOG_009889</name>
</gene>
<keyword evidence="3" id="KW-1185">Reference proteome</keyword>
<dbReference type="InParanoid" id="A0A0D2UJF1"/>
<protein>
    <submittedName>
        <fullName evidence="2">Uncharacterized protein</fullName>
    </submittedName>
</protein>
<accession>A0A0D2UJF1</accession>
<feature type="compositionally biased region" description="Basic and acidic residues" evidence="1">
    <location>
        <begin position="1"/>
        <end position="14"/>
    </location>
</feature>
<organism evidence="2 3">
    <name type="scientific">Capsaspora owczarzaki (strain ATCC 30864)</name>
    <dbReference type="NCBI Taxonomy" id="595528"/>
    <lineage>
        <taxon>Eukaryota</taxon>
        <taxon>Filasterea</taxon>
        <taxon>Capsaspora</taxon>
    </lineage>
</organism>
<evidence type="ECO:0000313" key="2">
    <source>
        <dbReference type="EMBL" id="KJE95211.1"/>
    </source>
</evidence>
<sequence length="322" mass="34897">MGVIHDGRASSDRNRARRGGGGSGALAARNDRAFAGCTGDTLARCTGDALARRTDNACARCCLDASRRHGRPDAACGALIPTNIRAVAVSTRVVVAKAVRAKHGRALPILRHELRPVRNKARIFKRQTPLAVGRGGLWLERNGGARPVATVNKDNLAVDHPELGVLKVQVAAALVDVDARRSELCLVGRGGRISARPVSRHDDGLIEPGRVRLHADEPVGQVVDGELVHFRMKRLVGCRPPVCNERVRVVRVEEGGDLHIVERKDWRRSVRIVHGRRVGGADAGRCRDGVIPIRPVKLERRCKVRGNLLALDNDARLAVLAD</sequence>
<dbReference type="Proteomes" id="UP000008743">
    <property type="component" value="Unassembled WGS sequence"/>
</dbReference>